<evidence type="ECO:0000256" key="4">
    <source>
        <dbReference type="ARBA" id="ARBA00023128"/>
    </source>
</evidence>
<dbReference type="GO" id="GO:0003735">
    <property type="term" value="F:structural constituent of ribosome"/>
    <property type="evidence" value="ECO:0007669"/>
    <property type="project" value="InterPro"/>
</dbReference>
<sequence>MGRIDHRPLSVLPTAHSLFTSGRAKSLPPWFAIASAFPPSQALVRPQKRSGKKSKMFMPLPIAYREDKMREEFFGDHPWELARPRVVLEGDGRNEGWDWSTGVVQAGRPTDGESVIQRWLYLHRGPPKLPKYQAYDIARKEFYRVRHDEDIERRVAHEEALHTGAYFGLGPLEVGEILEDTAYTGWKYWAEQQIARLDRAVQNSYSAVPDEVEGEGVEGEGSVAEEGEGKEKAM</sequence>
<dbReference type="AlphaFoldDB" id="A0A6G1FZC1"/>
<evidence type="ECO:0000256" key="6">
    <source>
        <dbReference type="ARBA" id="ARBA00035137"/>
    </source>
</evidence>
<proteinExistence type="inferred from homology"/>
<keyword evidence="4" id="KW-0496">Mitochondrion</keyword>
<name>A0A6G1FZC1_9PEZI</name>
<reference evidence="11" key="2">
    <citation type="submission" date="2020-04" db="EMBL/GenBank/DDBJ databases">
        <authorList>
            <consortium name="NCBI Genome Project"/>
        </authorList>
    </citation>
    <scope>NUCLEOTIDE SEQUENCE</scope>
    <source>
        <strain evidence="11">CBS 781.70</strain>
    </source>
</reference>
<feature type="region of interest" description="Disordered" evidence="8">
    <location>
        <begin position="207"/>
        <end position="234"/>
    </location>
</feature>
<dbReference type="RefSeq" id="XP_033532774.1">
    <property type="nucleotide sequence ID" value="XM_033677137.1"/>
</dbReference>
<accession>A0A6G1FZC1</accession>
<dbReference type="GeneID" id="54417707"/>
<dbReference type="Proteomes" id="UP000504638">
    <property type="component" value="Unplaced"/>
</dbReference>
<keyword evidence="5" id="KW-0687">Ribonucleoprotein</keyword>
<evidence type="ECO:0000256" key="8">
    <source>
        <dbReference type="SAM" id="MobiDB-lite"/>
    </source>
</evidence>
<keyword evidence="10" id="KW-1185">Reference proteome</keyword>
<dbReference type="PANTHER" id="PTHR37799:SF1">
    <property type="entry name" value="SMALL RIBOSOMAL SUBUNIT PROTEIN MS23"/>
    <property type="match status" value="1"/>
</dbReference>
<comment type="subcellular location">
    <subcellularLocation>
        <location evidence="1">Mitochondrion</location>
    </subcellularLocation>
</comment>
<evidence type="ECO:0000256" key="3">
    <source>
        <dbReference type="ARBA" id="ARBA00022980"/>
    </source>
</evidence>
<evidence type="ECO:0000256" key="2">
    <source>
        <dbReference type="ARBA" id="ARBA00009864"/>
    </source>
</evidence>
<gene>
    <name evidence="9 11" type="ORF">P152DRAFT_419921</name>
</gene>
<dbReference type="GO" id="GO:0005763">
    <property type="term" value="C:mitochondrial small ribosomal subunit"/>
    <property type="evidence" value="ECO:0007669"/>
    <property type="project" value="InterPro"/>
</dbReference>
<dbReference type="PANTHER" id="PTHR37799">
    <property type="entry name" value="37S RIBOSOMAL PROTEIN S25, MITOCHONDRIAL"/>
    <property type="match status" value="1"/>
</dbReference>
<organism evidence="9">
    <name type="scientific">Eremomyces bilateralis CBS 781.70</name>
    <dbReference type="NCBI Taxonomy" id="1392243"/>
    <lineage>
        <taxon>Eukaryota</taxon>
        <taxon>Fungi</taxon>
        <taxon>Dikarya</taxon>
        <taxon>Ascomycota</taxon>
        <taxon>Pezizomycotina</taxon>
        <taxon>Dothideomycetes</taxon>
        <taxon>Dothideomycetes incertae sedis</taxon>
        <taxon>Eremomycetales</taxon>
        <taxon>Eremomycetaceae</taxon>
        <taxon>Eremomyces</taxon>
    </lineage>
</organism>
<evidence type="ECO:0000313" key="9">
    <source>
        <dbReference type="EMBL" id="KAF1811143.1"/>
    </source>
</evidence>
<dbReference type="EMBL" id="ML975163">
    <property type="protein sequence ID" value="KAF1811143.1"/>
    <property type="molecule type" value="Genomic_DNA"/>
</dbReference>
<dbReference type="InterPro" id="IPR016939">
    <property type="entry name" value="Ribosomal_mS23_fun"/>
</dbReference>
<evidence type="ECO:0000256" key="7">
    <source>
        <dbReference type="ARBA" id="ARBA00035421"/>
    </source>
</evidence>
<reference evidence="11" key="3">
    <citation type="submission" date="2025-04" db="UniProtKB">
        <authorList>
            <consortium name="RefSeq"/>
        </authorList>
    </citation>
    <scope>IDENTIFICATION</scope>
    <source>
        <strain evidence="11">CBS 781.70</strain>
    </source>
</reference>
<protein>
    <recommendedName>
        <fullName evidence="6">Small ribosomal subunit protein mS23</fullName>
    </recommendedName>
    <alternativeName>
        <fullName evidence="7">37S ribosomal protein S25, mitochondrial</fullName>
    </alternativeName>
</protein>
<keyword evidence="3" id="KW-0689">Ribosomal protein</keyword>
<evidence type="ECO:0000256" key="5">
    <source>
        <dbReference type="ARBA" id="ARBA00023274"/>
    </source>
</evidence>
<feature type="compositionally biased region" description="Acidic residues" evidence="8">
    <location>
        <begin position="210"/>
        <end position="226"/>
    </location>
</feature>
<dbReference type="OrthoDB" id="5542239at2759"/>
<dbReference type="Pfam" id="PF13741">
    <property type="entry name" value="MRP-S25"/>
    <property type="match status" value="1"/>
</dbReference>
<evidence type="ECO:0000313" key="10">
    <source>
        <dbReference type="Proteomes" id="UP000504638"/>
    </source>
</evidence>
<evidence type="ECO:0000313" key="11">
    <source>
        <dbReference type="RefSeq" id="XP_033532774.1"/>
    </source>
</evidence>
<comment type="similarity">
    <text evidence="2">Belongs to the mitochondrion-specific ribosomal protein mS23 family.</text>
</comment>
<reference evidence="9 11" key="1">
    <citation type="submission" date="2020-01" db="EMBL/GenBank/DDBJ databases">
        <authorList>
            <consortium name="DOE Joint Genome Institute"/>
            <person name="Haridas S."/>
            <person name="Albert R."/>
            <person name="Binder M."/>
            <person name="Bloem J."/>
            <person name="Labutti K."/>
            <person name="Salamov A."/>
            <person name="Andreopoulos B."/>
            <person name="Baker S.E."/>
            <person name="Barry K."/>
            <person name="Bills G."/>
            <person name="Bluhm B.H."/>
            <person name="Cannon C."/>
            <person name="Castanera R."/>
            <person name="Culley D.E."/>
            <person name="Daum C."/>
            <person name="Ezra D."/>
            <person name="Gonzalez J.B."/>
            <person name="Henrissat B."/>
            <person name="Kuo A."/>
            <person name="Liang C."/>
            <person name="Lipzen A."/>
            <person name="Lutzoni F."/>
            <person name="Magnuson J."/>
            <person name="Mondo S."/>
            <person name="Nolan M."/>
            <person name="Ohm R."/>
            <person name="Pangilinan J."/>
            <person name="Park H.-J."/>
            <person name="Ramirez L."/>
            <person name="Alfaro M."/>
            <person name="Sun H."/>
            <person name="Tritt A."/>
            <person name="Yoshinaga Y."/>
            <person name="Zwiers L.-H."/>
            <person name="Turgeon B.G."/>
            <person name="Goodwin S.B."/>
            <person name="Spatafora J.W."/>
            <person name="Crous P.W."/>
            <person name="Grigoriev I.V."/>
        </authorList>
    </citation>
    <scope>NUCLEOTIDE SEQUENCE</scope>
    <source>
        <strain evidence="9 11">CBS 781.70</strain>
    </source>
</reference>
<evidence type="ECO:0000256" key="1">
    <source>
        <dbReference type="ARBA" id="ARBA00004173"/>
    </source>
</evidence>